<keyword evidence="5" id="KW-0805">Transcription regulation</keyword>
<dbReference type="InterPro" id="IPR003441">
    <property type="entry name" value="NAC-dom"/>
</dbReference>
<keyword evidence="6" id="KW-0238">DNA-binding</keyword>
<proteinExistence type="predicted"/>
<evidence type="ECO:0000256" key="5">
    <source>
        <dbReference type="ARBA" id="ARBA00023015"/>
    </source>
</evidence>
<evidence type="ECO:0000256" key="4">
    <source>
        <dbReference type="ARBA" id="ARBA00022989"/>
    </source>
</evidence>
<dbReference type="PANTHER" id="PTHR31744">
    <property type="entry name" value="PROTEIN CUP-SHAPED COTYLEDON 2-RELATED"/>
    <property type="match status" value="1"/>
</dbReference>
<evidence type="ECO:0000259" key="12">
    <source>
        <dbReference type="PROSITE" id="PS51005"/>
    </source>
</evidence>
<dbReference type="InterPro" id="IPR036093">
    <property type="entry name" value="NAC_dom_sf"/>
</dbReference>
<dbReference type="Proteomes" id="UP001151760">
    <property type="component" value="Unassembled WGS sequence"/>
</dbReference>
<evidence type="ECO:0000256" key="7">
    <source>
        <dbReference type="ARBA" id="ARBA00023136"/>
    </source>
</evidence>
<keyword evidence="9" id="KW-0804">Transcription</keyword>
<dbReference type="Pfam" id="PF02365">
    <property type="entry name" value="NAM"/>
    <property type="match status" value="1"/>
</dbReference>
<dbReference type="Gene3D" id="2.170.150.80">
    <property type="entry name" value="NAC domain"/>
    <property type="match status" value="1"/>
</dbReference>
<keyword evidence="3" id="KW-0812">Transmembrane</keyword>
<reference evidence="13" key="1">
    <citation type="journal article" date="2022" name="Int. J. Mol. Sci.">
        <title>Draft Genome of Tanacetum Coccineum: Genomic Comparison of Closely Related Tanacetum-Family Plants.</title>
        <authorList>
            <person name="Yamashiro T."/>
            <person name="Shiraishi A."/>
            <person name="Nakayama K."/>
            <person name="Satake H."/>
        </authorList>
    </citation>
    <scope>NUCLEOTIDE SEQUENCE</scope>
</reference>
<dbReference type="PROSITE" id="PS51005">
    <property type="entry name" value="NAC"/>
    <property type="match status" value="1"/>
</dbReference>
<sequence>MHGYWKATGKDRIITCNSRTVGSKKTLIYYLGRAPSGQRTDWVMHEYTLDEEELRRCNHVENYYNVCKFFKKSGAGPKNGEQYGAPFVEEEWADDDESVNVDALFVKNANTFVNEPNPASAITAERAIAPLMAQNEPNPASAITAERAIAPLMAQINPVNDASFDQRVANEPSVEEQHHFAVQEDFLELDDLISPQPALPNSEQPVVDDLPLDNVDEFCAFDFCNDSTMNPVISQHIQHPFYATNPEHGMENSDFRSYFNTDIQIDHNSWRIDQSNPNFTDPQASEHTLAAKR</sequence>
<evidence type="ECO:0000256" key="3">
    <source>
        <dbReference type="ARBA" id="ARBA00022692"/>
    </source>
</evidence>
<accession>A0ABQ4WER0</accession>
<keyword evidence="14" id="KW-1185">Reference proteome</keyword>
<dbReference type="SUPFAM" id="SSF101941">
    <property type="entry name" value="NAC domain"/>
    <property type="match status" value="1"/>
</dbReference>
<dbReference type="EMBL" id="BQNB010008580">
    <property type="protein sequence ID" value="GJS51360.1"/>
    <property type="molecule type" value="Genomic_DNA"/>
</dbReference>
<feature type="compositionally biased region" description="Polar residues" evidence="11">
    <location>
        <begin position="271"/>
        <end position="286"/>
    </location>
</feature>
<organism evidence="13 14">
    <name type="scientific">Tanacetum coccineum</name>
    <dbReference type="NCBI Taxonomy" id="301880"/>
    <lineage>
        <taxon>Eukaryota</taxon>
        <taxon>Viridiplantae</taxon>
        <taxon>Streptophyta</taxon>
        <taxon>Embryophyta</taxon>
        <taxon>Tracheophyta</taxon>
        <taxon>Spermatophyta</taxon>
        <taxon>Magnoliopsida</taxon>
        <taxon>eudicotyledons</taxon>
        <taxon>Gunneridae</taxon>
        <taxon>Pentapetalae</taxon>
        <taxon>asterids</taxon>
        <taxon>campanulids</taxon>
        <taxon>Asterales</taxon>
        <taxon>Asteraceae</taxon>
        <taxon>Asteroideae</taxon>
        <taxon>Anthemideae</taxon>
        <taxon>Anthemidinae</taxon>
        <taxon>Tanacetum</taxon>
    </lineage>
</organism>
<keyword evidence="4" id="KW-1133">Transmembrane helix</keyword>
<evidence type="ECO:0000256" key="8">
    <source>
        <dbReference type="ARBA" id="ARBA00023159"/>
    </source>
</evidence>
<feature type="domain" description="NAC" evidence="12">
    <location>
        <begin position="1"/>
        <end position="72"/>
    </location>
</feature>
<evidence type="ECO:0000313" key="13">
    <source>
        <dbReference type="EMBL" id="GJS51360.1"/>
    </source>
</evidence>
<evidence type="ECO:0000256" key="10">
    <source>
        <dbReference type="ARBA" id="ARBA00023242"/>
    </source>
</evidence>
<evidence type="ECO:0000313" key="14">
    <source>
        <dbReference type="Proteomes" id="UP001151760"/>
    </source>
</evidence>
<evidence type="ECO:0000256" key="6">
    <source>
        <dbReference type="ARBA" id="ARBA00023125"/>
    </source>
</evidence>
<keyword evidence="7" id="KW-0472">Membrane</keyword>
<protein>
    <submittedName>
        <fullName evidence="13">NAC domain-containing protein 17-like protein</fullName>
    </submittedName>
</protein>
<evidence type="ECO:0000256" key="11">
    <source>
        <dbReference type="SAM" id="MobiDB-lite"/>
    </source>
</evidence>
<keyword evidence="10" id="KW-0539">Nucleus</keyword>
<gene>
    <name evidence="13" type="ORF">Tco_0624722</name>
</gene>
<comment type="subcellular location">
    <subcellularLocation>
        <location evidence="2">Membrane</location>
        <topology evidence="2">Single-pass membrane protein</topology>
    </subcellularLocation>
    <subcellularLocation>
        <location evidence="1">Nucleus</location>
    </subcellularLocation>
</comment>
<keyword evidence="8" id="KW-0010">Activator</keyword>
<evidence type="ECO:0000256" key="1">
    <source>
        <dbReference type="ARBA" id="ARBA00004123"/>
    </source>
</evidence>
<feature type="region of interest" description="Disordered" evidence="11">
    <location>
        <begin position="271"/>
        <end position="293"/>
    </location>
</feature>
<dbReference type="PANTHER" id="PTHR31744:SF216">
    <property type="entry name" value="NAC TRANSCRIPTION FACTOR"/>
    <property type="match status" value="1"/>
</dbReference>
<comment type="caution">
    <text evidence="13">The sequence shown here is derived from an EMBL/GenBank/DDBJ whole genome shotgun (WGS) entry which is preliminary data.</text>
</comment>
<evidence type="ECO:0000256" key="2">
    <source>
        <dbReference type="ARBA" id="ARBA00004167"/>
    </source>
</evidence>
<reference evidence="13" key="2">
    <citation type="submission" date="2022-01" db="EMBL/GenBank/DDBJ databases">
        <authorList>
            <person name="Yamashiro T."/>
            <person name="Shiraishi A."/>
            <person name="Satake H."/>
            <person name="Nakayama K."/>
        </authorList>
    </citation>
    <scope>NUCLEOTIDE SEQUENCE</scope>
</reference>
<evidence type="ECO:0000256" key="9">
    <source>
        <dbReference type="ARBA" id="ARBA00023163"/>
    </source>
</evidence>
<name>A0ABQ4WER0_9ASTR</name>